<accession>A0A8K0GBL8</accession>
<dbReference type="Proteomes" id="UP000801492">
    <property type="component" value="Unassembled WGS sequence"/>
</dbReference>
<keyword evidence="2" id="KW-1185">Reference proteome</keyword>
<reference evidence="1" key="1">
    <citation type="submission" date="2019-08" db="EMBL/GenBank/DDBJ databases">
        <title>The genome of the North American firefly Photinus pyralis.</title>
        <authorList>
            <consortium name="Photinus pyralis genome working group"/>
            <person name="Fallon T.R."/>
            <person name="Sander Lower S.E."/>
            <person name="Weng J.-K."/>
        </authorList>
    </citation>
    <scope>NUCLEOTIDE SEQUENCE</scope>
    <source>
        <strain evidence="1">TRF0915ILg1</strain>
        <tissue evidence="1">Whole body</tissue>
    </source>
</reference>
<evidence type="ECO:0000313" key="1">
    <source>
        <dbReference type="EMBL" id="KAF2892408.1"/>
    </source>
</evidence>
<dbReference type="AlphaFoldDB" id="A0A8K0GBL8"/>
<sequence>MVLETQPTTRSKKSKLNYAAVWGTSAAGRSYAYLEKLSVLDVPDLSRKCSLSTKESWLIMELAGKEELEIAKASADTDADGTPYITVFLDRG</sequence>
<name>A0A8K0GBL8_IGNLU</name>
<evidence type="ECO:0000313" key="2">
    <source>
        <dbReference type="Proteomes" id="UP000801492"/>
    </source>
</evidence>
<organism evidence="1 2">
    <name type="scientific">Ignelater luminosus</name>
    <name type="common">Cucubano</name>
    <name type="synonym">Pyrophorus luminosus</name>
    <dbReference type="NCBI Taxonomy" id="2038154"/>
    <lineage>
        <taxon>Eukaryota</taxon>
        <taxon>Metazoa</taxon>
        <taxon>Ecdysozoa</taxon>
        <taxon>Arthropoda</taxon>
        <taxon>Hexapoda</taxon>
        <taxon>Insecta</taxon>
        <taxon>Pterygota</taxon>
        <taxon>Neoptera</taxon>
        <taxon>Endopterygota</taxon>
        <taxon>Coleoptera</taxon>
        <taxon>Polyphaga</taxon>
        <taxon>Elateriformia</taxon>
        <taxon>Elateroidea</taxon>
        <taxon>Elateridae</taxon>
        <taxon>Agrypninae</taxon>
        <taxon>Pyrophorini</taxon>
        <taxon>Ignelater</taxon>
    </lineage>
</organism>
<comment type="caution">
    <text evidence="1">The sequence shown here is derived from an EMBL/GenBank/DDBJ whole genome shotgun (WGS) entry which is preliminary data.</text>
</comment>
<proteinExistence type="predicted"/>
<protein>
    <submittedName>
        <fullName evidence="1">Uncharacterized protein</fullName>
    </submittedName>
</protein>
<gene>
    <name evidence="1" type="ORF">ILUMI_13763</name>
</gene>
<dbReference type="EMBL" id="VTPC01008750">
    <property type="protein sequence ID" value="KAF2892408.1"/>
    <property type="molecule type" value="Genomic_DNA"/>
</dbReference>